<sequence length="216" mass="23443">MANTSGLLNPSTPLAFLPPTLASQFEVSRYVYAATLGAYVWDIGLNLGNDYALLVKHRWQILLVDRLRVFFGGRGSSALSQALLRSGQHFYLVAVAANITLLAVLHLSPVTHTMLSVPAFAMVNAMACLVFRRIKFGLISSDGVSIIPTIGLSSNFHATANPSPLPLHSRRTDPTAMEIRMNTAFPLGVRMQTEIDIEEGALADPSEEMPKPTNLP</sequence>
<gene>
    <name evidence="1" type="ORF">MSAN_01065800</name>
</gene>
<accession>A0A8H6YUE9</accession>
<keyword evidence="2" id="KW-1185">Reference proteome</keyword>
<evidence type="ECO:0000313" key="2">
    <source>
        <dbReference type="Proteomes" id="UP000623467"/>
    </source>
</evidence>
<reference evidence="1" key="1">
    <citation type="submission" date="2020-05" db="EMBL/GenBank/DDBJ databases">
        <title>Mycena genomes resolve the evolution of fungal bioluminescence.</title>
        <authorList>
            <person name="Tsai I.J."/>
        </authorList>
    </citation>
    <scope>NUCLEOTIDE SEQUENCE</scope>
    <source>
        <strain evidence="1">160909Yilan</strain>
    </source>
</reference>
<dbReference type="EMBL" id="JACAZH010000007">
    <property type="protein sequence ID" value="KAF7364070.1"/>
    <property type="molecule type" value="Genomic_DNA"/>
</dbReference>
<organism evidence="1 2">
    <name type="scientific">Mycena sanguinolenta</name>
    <dbReference type="NCBI Taxonomy" id="230812"/>
    <lineage>
        <taxon>Eukaryota</taxon>
        <taxon>Fungi</taxon>
        <taxon>Dikarya</taxon>
        <taxon>Basidiomycota</taxon>
        <taxon>Agaricomycotina</taxon>
        <taxon>Agaricomycetes</taxon>
        <taxon>Agaricomycetidae</taxon>
        <taxon>Agaricales</taxon>
        <taxon>Marasmiineae</taxon>
        <taxon>Mycenaceae</taxon>
        <taxon>Mycena</taxon>
    </lineage>
</organism>
<dbReference type="AlphaFoldDB" id="A0A8H6YUE9"/>
<dbReference type="Proteomes" id="UP000623467">
    <property type="component" value="Unassembled WGS sequence"/>
</dbReference>
<protein>
    <submittedName>
        <fullName evidence="1">Uncharacterized protein</fullName>
    </submittedName>
</protein>
<proteinExistence type="predicted"/>
<dbReference type="OrthoDB" id="3038990at2759"/>
<name>A0A8H6YUE9_9AGAR</name>
<evidence type="ECO:0000313" key="1">
    <source>
        <dbReference type="EMBL" id="KAF7364070.1"/>
    </source>
</evidence>
<comment type="caution">
    <text evidence="1">The sequence shown here is derived from an EMBL/GenBank/DDBJ whole genome shotgun (WGS) entry which is preliminary data.</text>
</comment>